<evidence type="ECO:0000259" key="2">
    <source>
        <dbReference type="PROSITE" id="PS51186"/>
    </source>
</evidence>
<dbReference type="SUPFAM" id="SSF55729">
    <property type="entry name" value="Acyl-CoA N-acyltransferases (Nat)"/>
    <property type="match status" value="1"/>
</dbReference>
<reference evidence="3" key="1">
    <citation type="journal article" date="2020" name="Stud. Mycol.">
        <title>101 Dothideomycetes genomes: a test case for predicting lifestyles and emergence of pathogens.</title>
        <authorList>
            <person name="Haridas S."/>
            <person name="Albert R."/>
            <person name="Binder M."/>
            <person name="Bloem J."/>
            <person name="Labutti K."/>
            <person name="Salamov A."/>
            <person name="Andreopoulos B."/>
            <person name="Baker S."/>
            <person name="Barry K."/>
            <person name="Bills G."/>
            <person name="Bluhm B."/>
            <person name="Cannon C."/>
            <person name="Castanera R."/>
            <person name="Culley D."/>
            <person name="Daum C."/>
            <person name="Ezra D."/>
            <person name="Gonzalez J."/>
            <person name="Henrissat B."/>
            <person name="Kuo A."/>
            <person name="Liang C."/>
            <person name="Lipzen A."/>
            <person name="Lutzoni F."/>
            <person name="Magnuson J."/>
            <person name="Mondo S."/>
            <person name="Nolan M."/>
            <person name="Ohm R."/>
            <person name="Pangilinan J."/>
            <person name="Park H.-J."/>
            <person name="Ramirez L."/>
            <person name="Alfaro M."/>
            <person name="Sun H."/>
            <person name="Tritt A."/>
            <person name="Yoshinaga Y."/>
            <person name="Zwiers L.-H."/>
            <person name="Turgeon B."/>
            <person name="Goodwin S."/>
            <person name="Spatafora J."/>
            <person name="Crous P."/>
            <person name="Grigoriev I."/>
        </authorList>
    </citation>
    <scope>NUCLEOTIDE SEQUENCE</scope>
    <source>
        <strain evidence="3">CBS 119687</strain>
    </source>
</reference>
<dbReference type="CDD" id="cd04301">
    <property type="entry name" value="NAT_SF"/>
    <property type="match status" value="1"/>
</dbReference>
<sequence length="333" mass="36166">MCARFDASERIPSSFDDNHSRYRGLQHNCSLSPRTTNSNCKTQNPTKPHLKTNHDGPCSDLPVCSSISTIVANPNILSDASSRPDTPLSSLNTPPTSPGPGPGPSLKLLPHLSPGSSVEPLTPISPTDHIILQPFEPQDATEAAILYDLAFATSEARYVMQDPSKVEEERTMRAASFEQACTMSITRLVKAVDMSASGKIVGAAGFFVAGGLQWMMSTPPDGDRTDFSAVVAEEREKVLRGDYNMWELAQLFVHPNYQRHGIGKQLVEWGLQQADAEGLPVYVEGSAAGKGLYERVGFTSVKAVSLPRADGEVYKRYIMIRPARDATSVETSK</sequence>
<evidence type="ECO:0000313" key="4">
    <source>
        <dbReference type="Proteomes" id="UP000799771"/>
    </source>
</evidence>
<name>A0A6A6AS19_9PLEO</name>
<dbReference type="InterPro" id="IPR052523">
    <property type="entry name" value="Trichothecene_AcTrans"/>
</dbReference>
<dbReference type="Gene3D" id="3.40.630.30">
    <property type="match status" value="1"/>
</dbReference>
<gene>
    <name evidence="3" type="ORF">P153DRAFT_101464</name>
</gene>
<feature type="domain" description="N-acetyltransferase" evidence="2">
    <location>
        <begin position="130"/>
        <end position="324"/>
    </location>
</feature>
<feature type="compositionally biased region" description="Polar residues" evidence="1">
    <location>
        <begin position="27"/>
        <end position="46"/>
    </location>
</feature>
<dbReference type="GO" id="GO:0016747">
    <property type="term" value="F:acyltransferase activity, transferring groups other than amino-acyl groups"/>
    <property type="evidence" value="ECO:0007669"/>
    <property type="project" value="InterPro"/>
</dbReference>
<evidence type="ECO:0000256" key="1">
    <source>
        <dbReference type="SAM" id="MobiDB-lite"/>
    </source>
</evidence>
<evidence type="ECO:0000313" key="3">
    <source>
        <dbReference type="EMBL" id="KAF2133948.1"/>
    </source>
</evidence>
<protein>
    <submittedName>
        <fullName evidence="3">Acyl-CoA N-acyltransferase</fullName>
    </submittedName>
</protein>
<feature type="compositionally biased region" description="Low complexity" evidence="1">
    <location>
        <begin position="84"/>
        <end position="94"/>
    </location>
</feature>
<keyword evidence="3" id="KW-0808">Transferase</keyword>
<dbReference type="PANTHER" id="PTHR42791">
    <property type="entry name" value="GNAT FAMILY ACETYLTRANSFERASE"/>
    <property type="match status" value="1"/>
</dbReference>
<dbReference type="Proteomes" id="UP000799771">
    <property type="component" value="Unassembled WGS sequence"/>
</dbReference>
<dbReference type="GeneID" id="54402293"/>
<feature type="region of interest" description="Disordered" evidence="1">
    <location>
        <begin position="77"/>
        <end position="119"/>
    </location>
</feature>
<feature type="region of interest" description="Disordered" evidence="1">
    <location>
        <begin position="13"/>
        <end position="55"/>
    </location>
</feature>
<dbReference type="AlphaFoldDB" id="A0A6A6AS19"/>
<feature type="compositionally biased region" description="Low complexity" evidence="1">
    <location>
        <begin position="104"/>
        <end position="117"/>
    </location>
</feature>
<dbReference type="OrthoDB" id="2832510at2759"/>
<keyword evidence="3" id="KW-0012">Acyltransferase</keyword>
<dbReference type="InterPro" id="IPR000182">
    <property type="entry name" value="GNAT_dom"/>
</dbReference>
<accession>A0A6A6AS19</accession>
<keyword evidence="4" id="KW-1185">Reference proteome</keyword>
<proteinExistence type="predicted"/>
<dbReference type="Pfam" id="PF13508">
    <property type="entry name" value="Acetyltransf_7"/>
    <property type="match status" value="1"/>
</dbReference>
<dbReference type="PROSITE" id="PS51186">
    <property type="entry name" value="GNAT"/>
    <property type="match status" value="1"/>
</dbReference>
<dbReference type="PANTHER" id="PTHR42791:SF2">
    <property type="entry name" value="N-ACETYLTRANSFERASE DOMAIN-CONTAINING PROTEIN"/>
    <property type="match status" value="1"/>
</dbReference>
<dbReference type="InterPro" id="IPR016181">
    <property type="entry name" value="Acyl_CoA_acyltransferase"/>
</dbReference>
<dbReference type="RefSeq" id="XP_033528335.1">
    <property type="nucleotide sequence ID" value="XM_033661861.1"/>
</dbReference>
<dbReference type="EMBL" id="ML977498">
    <property type="protein sequence ID" value="KAF2133948.1"/>
    <property type="molecule type" value="Genomic_DNA"/>
</dbReference>
<organism evidence="3 4">
    <name type="scientific">Dothidotthia symphoricarpi CBS 119687</name>
    <dbReference type="NCBI Taxonomy" id="1392245"/>
    <lineage>
        <taxon>Eukaryota</taxon>
        <taxon>Fungi</taxon>
        <taxon>Dikarya</taxon>
        <taxon>Ascomycota</taxon>
        <taxon>Pezizomycotina</taxon>
        <taxon>Dothideomycetes</taxon>
        <taxon>Pleosporomycetidae</taxon>
        <taxon>Pleosporales</taxon>
        <taxon>Dothidotthiaceae</taxon>
        <taxon>Dothidotthia</taxon>
    </lineage>
</organism>